<sequence>MKAAGGEVPRHIGPYTVIACLDDEHGALYGPPPPVPERRFFARGSDGDTVLVCVPHPGVDPGRFAAEAGMSRYLLGTWTAPATWLAPPGEAPWHARAYEPALPLPMALAVLGGPLSEPTVRVLGAALADTLSVVHGQGLAHAGISPASVLLTAEGPRLTCFGAVRAAGPDGEPRYGLPGLETGSLAPEQAAGGHPRQPGDIHALGATLAYAATGHTVPERGEIPPVLRDVLTACLARDPAARPGTARLLEAFGSAAPDMPGTPGLSAAPGASTAPGTPEVPGPGWLPGRLVAALARQSAVLLAADIPVPDTVPSPPSPAPPVPPPSPAPSVPPPSSVPPGTAAPSHD</sequence>
<dbReference type="EMBL" id="JANCPR020000048">
    <property type="protein sequence ID" value="MDJ1136951.1"/>
    <property type="molecule type" value="Genomic_DNA"/>
</dbReference>
<feature type="compositionally biased region" description="Low complexity" evidence="5">
    <location>
        <begin position="263"/>
        <end position="277"/>
    </location>
</feature>
<feature type="region of interest" description="Disordered" evidence="5">
    <location>
        <begin position="307"/>
        <end position="347"/>
    </location>
</feature>
<proteinExistence type="predicted"/>
<reference evidence="7 8" key="1">
    <citation type="submission" date="2023-05" db="EMBL/GenBank/DDBJ databases">
        <title>Streptantibioticus silvisoli sp. nov., acidotolerant actinomycetes 1 from pine litter.</title>
        <authorList>
            <person name="Swiecimska M."/>
            <person name="Golinska P."/>
            <person name="Sangal V."/>
            <person name="Wachnowicz B."/>
            <person name="Goodfellow M."/>
        </authorList>
    </citation>
    <scope>NUCLEOTIDE SEQUENCE [LARGE SCALE GENOMIC DNA]</scope>
    <source>
        <strain evidence="7 8">DSM 42109</strain>
    </source>
</reference>
<dbReference type="Gene3D" id="1.10.510.10">
    <property type="entry name" value="Transferase(Phosphotransferase) domain 1"/>
    <property type="match status" value="1"/>
</dbReference>
<evidence type="ECO:0000259" key="6">
    <source>
        <dbReference type="PROSITE" id="PS50011"/>
    </source>
</evidence>
<keyword evidence="7" id="KW-0723">Serine/threonine-protein kinase</keyword>
<dbReference type="SUPFAM" id="SSF56112">
    <property type="entry name" value="Protein kinase-like (PK-like)"/>
    <property type="match status" value="1"/>
</dbReference>
<name>A0ABT7A6K8_9ACTN</name>
<evidence type="ECO:0000256" key="3">
    <source>
        <dbReference type="ARBA" id="ARBA00022777"/>
    </source>
</evidence>
<dbReference type="PROSITE" id="PS50011">
    <property type="entry name" value="PROTEIN_KINASE_DOM"/>
    <property type="match status" value="1"/>
</dbReference>
<keyword evidence="8" id="KW-1185">Reference proteome</keyword>
<dbReference type="InterPro" id="IPR000719">
    <property type="entry name" value="Prot_kinase_dom"/>
</dbReference>
<dbReference type="InterPro" id="IPR011009">
    <property type="entry name" value="Kinase-like_dom_sf"/>
</dbReference>
<evidence type="ECO:0000256" key="5">
    <source>
        <dbReference type="SAM" id="MobiDB-lite"/>
    </source>
</evidence>
<protein>
    <submittedName>
        <fullName evidence="7">Serine/threonine protein kinase</fullName>
    </submittedName>
</protein>
<keyword evidence="2" id="KW-0547">Nucleotide-binding</keyword>
<keyword evidence="3 7" id="KW-0418">Kinase</keyword>
<keyword evidence="4" id="KW-0067">ATP-binding</keyword>
<feature type="domain" description="Protein kinase" evidence="6">
    <location>
        <begin position="1"/>
        <end position="259"/>
    </location>
</feature>
<evidence type="ECO:0000256" key="4">
    <source>
        <dbReference type="ARBA" id="ARBA00022840"/>
    </source>
</evidence>
<feature type="region of interest" description="Disordered" evidence="5">
    <location>
        <begin position="172"/>
        <end position="197"/>
    </location>
</feature>
<dbReference type="Proteomes" id="UP001214441">
    <property type="component" value="Unassembled WGS sequence"/>
</dbReference>
<feature type="compositionally biased region" description="Low complexity" evidence="5">
    <location>
        <begin position="338"/>
        <end position="347"/>
    </location>
</feature>
<gene>
    <name evidence="7" type="ORF">NMN56_034425</name>
</gene>
<keyword evidence="1" id="KW-0808">Transferase</keyword>
<feature type="compositionally biased region" description="Pro residues" evidence="5">
    <location>
        <begin position="310"/>
        <end position="337"/>
    </location>
</feature>
<evidence type="ECO:0000313" key="7">
    <source>
        <dbReference type="EMBL" id="MDJ1136951.1"/>
    </source>
</evidence>
<accession>A0ABT7A6K8</accession>
<dbReference type="GO" id="GO:0004674">
    <property type="term" value="F:protein serine/threonine kinase activity"/>
    <property type="evidence" value="ECO:0007669"/>
    <property type="project" value="UniProtKB-KW"/>
</dbReference>
<organism evidence="7 8">
    <name type="scientific">Streptomyces iconiensis</name>
    <dbReference type="NCBI Taxonomy" id="1384038"/>
    <lineage>
        <taxon>Bacteria</taxon>
        <taxon>Bacillati</taxon>
        <taxon>Actinomycetota</taxon>
        <taxon>Actinomycetes</taxon>
        <taxon>Kitasatosporales</taxon>
        <taxon>Streptomycetaceae</taxon>
        <taxon>Streptomyces</taxon>
    </lineage>
</organism>
<dbReference type="PANTHER" id="PTHR43289:SF34">
    <property type="entry name" value="SERINE_THREONINE-PROTEIN KINASE YBDM-RELATED"/>
    <property type="match status" value="1"/>
</dbReference>
<comment type="caution">
    <text evidence="7">The sequence shown here is derived from an EMBL/GenBank/DDBJ whole genome shotgun (WGS) entry which is preliminary data.</text>
</comment>
<evidence type="ECO:0000313" key="8">
    <source>
        <dbReference type="Proteomes" id="UP001214441"/>
    </source>
</evidence>
<evidence type="ECO:0000256" key="2">
    <source>
        <dbReference type="ARBA" id="ARBA00022741"/>
    </source>
</evidence>
<dbReference type="PANTHER" id="PTHR43289">
    <property type="entry name" value="MITOGEN-ACTIVATED PROTEIN KINASE KINASE KINASE 20-RELATED"/>
    <property type="match status" value="1"/>
</dbReference>
<dbReference type="RefSeq" id="WP_274047378.1">
    <property type="nucleotide sequence ID" value="NZ_JANCPR020000048.1"/>
</dbReference>
<evidence type="ECO:0000256" key="1">
    <source>
        <dbReference type="ARBA" id="ARBA00022679"/>
    </source>
</evidence>
<feature type="region of interest" description="Disordered" evidence="5">
    <location>
        <begin position="254"/>
        <end position="283"/>
    </location>
</feature>